<name>A0A844CV81_9RHOB</name>
<keyword evidence="3" id="KW-1185">Reference proteome</keyword>
<dbReference type="OrthoDB" id="9799894at2"/>
<evidence type="ECO:0000313" key="2">
    <source>
        <dbReference type="EMBL" id="MRU14590.1"/>
    </source>
</evidence>
<accession>A0A844CV81</accession>
<protein>
    <submittedName>
        <fullName evidence="2">DUF1178 family protein</fullName>
    </submittedName>
</protein>
<reference evidence="2 3" key="1">
    <citation type="submission" date="2019-05" db="EMBL/GenBank/DDBJ databases">
        <title>Roseovarius bejariae sp. nov., a moderately halophylic bacterium isolated from a saline soil in Rambla Salada (Murcia).</title>
        <authorList>
            <person name="Castro D.J."/>
            <person name="Gomez-Altuve A."/>
            <person name="Reina J.C."/>
            <person name="Rodriguez M."/>
            <person name="Sampedro I."/>
            <person name="Llamas I."/>
            <person name="Martinez-Checa F."/>
        </authorList>
    </citation>
    <scope>NUCLEOTIDE SEQUENCE [LARGE SCALE GENOMIC DNA]</scope>
    <source>
        <strain evidence="2 3">A21</strain>
    </source>
</reference>
<feature type="compositionally biased region" description="Low complexity" evidence="1">
    <location>
        <begin position="60"/>
        <end position="73"/>
    </location>
</feature>
<gene>
    <name evidence="2" type="ORF">FDP25_04005</name>
</gene>
<feature type="region of interest" description="Disordered" evidence="1">
    <location>
        <begin position="49"/>
        <end position="80"/>
    </location>
</feature>
<dbReference type="AlphaFoldDB" id="A0A844CV81"/>
<proteinExistence type="predicted"/>
<dbReference type="RefSeq" id="WP_154149167.1">
    <property type="nucleotide sequence ID" value="NZ_SZWE01000001.1"/>
</dbReference>
<dbReference type="EMBL" id="SZWE01000001">
    <property type="protein sequence ID" value="MRU14590.1"/>
    <property type="molecule type" value="Genomic_DNA"/>
</dbReference>
<evidence type="ECO:0000313" key="3">
    <source>
        <dbReference type="Proteomes" id="UP000564704"/>
    </source>
</evidence>
<sequence>MIQFTLKCDKDHRFDSWFQSSDAFDKLKAAGMVACTHCGSTNVDKAMMAPSVQASRGKPEAPGAAAPETAPGPLSTPANPAEQAMTDLRKKIEDNADYVGMNFAREARDIHDGLSPERAIYGEAKPDEARKLIEDGVPVAPLPFVPGRKAN</sequence>
<dbReference type="InterPro" id="IPR009562">
    <property type="entry name" value="DUF1178"/>
</dbReference>
<dbReference type="PIRSF" id="PIRSF032131">
    <property type="entry name" value="UCP032131"/>
    <property type="match status" value="1"/>
</dbReference>
<evidence type="ECO:0000256" key="1">
    <source>
        <dbReference type="SAM" id="MobiDB-lite"/>
    </source>
</evidence>
<comment type="caution">
    <text evidence="2">The sequence shown here is derived from an EMBL/GenBank/DDBJ whole genome shotgun (WGS) entry which is preliminary data.</text>
</comment>
<dbReference type="Pfam" id="PF06676">
    <property type="entry name" value="DUF1178"/>
    <property type="match status" value="1"/>
</dbReference>
<dbReference type="Proteomes" id="UP000564704">
    <property type="component" value="Unassembled WGS sequence"/>
</dbReference>
<organism evidence="2 3">
    <name type="scientific">Roseovarius bejariae</name>
    <dbReference type="NCBI Taxonomy" id="2576383"/>
    <lineage>
        <taxon>Bacteria</taxon>
        <taxon>Pseudomonadati</taxon>
        <taxon>Pseudomonadota</taxon>
        <taxon>Alphaproteobacteria</taxon>
        <taxon>Rhodobacterales</taxon>
        <taxon>Roseobacteraceae</taxon>
        <taxon>Roseovarius</taxon>
    </lineage>
</organism>